<protein>
    <submittedName>
        <fullName evidence="2">(African queen) hypothetical protein</fullName>
    </submittedName>
</protein>
<gene>
    <name evidence="2" type="ORF">DCHRY22_LOCUS13137</name>
</gene>
<keyword evidence="1" id="KW-1133">Transmembrane helix</keyword>
<accession>A0A8J2R2E2</accession>
<dbReference type="AlphaFoldDB" id="A0A8J2R2E2"/>
<feature type="transmembrane region" description="Helical" evidence="1">
    <location>
        <begin position="14"/>
        <end position="32"/>
    </location>
</feature>
<evidence type="ECO:0000313" key="3">
    <source>
        <dbReference type="Proteomes" id="UP000789524"/>
    </source>
</evidence>
<dbReference type="EMBL" id="CAKASE010000079">
    <property type="protein sequence ID" value="CAG9579520.1"/>
    <property type="molecule type" value="Genomic_DNA"/>
</dbReference>
<sequence>MSNSNERRSCINGAVQWCFCVFALIICGYSLVKQQRLENRLRLLEIRYENLENAFNFPEPKEEFLKRATRDVTDCVCPSEAVGPCGGEVVDPGRILKMGPKLVLRFVIDGILRVSAELPIGAQ</sequence>
<evidence type="ECO:0000313" key="2">
    <source>
        <dbReference type="EMBL" id="CAG9579520.1"/>
    </source>
</evidence>
<reference evidence="2" key="1">
    <citation type="submission" date="2021-09" db="EMBL/GenBank/DDBJ databases">
        <authorList>
            <person name="Martin H S."/>
        </authorList>
    </citation>
    <scope>NUCLEOTIDE SEQUENCE</scope>
</reference>
<dbReference type="Proteomes" id="UP000789524">
    <property type="component" value="Unassembled WGS sequence"/>
</dbReference>
<keyword evidence="1" id="KW-0812">Transmembrane</keyword>
<name>A0A8J2R2E2_9NEOP</name>
<dbReference type="OrthoDB" id="6919060at2759"/>
<keyword evidence="1" id="KW-0472">Membrane</keyword>
<evidence type="ECO:0000256" key="1">
    <source>
        <dbReference type="SAM" id="Phobius"/>
    </source>
</evidence>
<proteinExistence type="predicted"/>
<keyword evidence="3" id="KW-1185">Reference proteome</keyword>
<comment type="caution">
    <text evidence="2">The sequence shown here is derived from an EMBL/GenBank/DDBJ whole genome shotgun (WGS) entry which is preliminary data.</text>
</comment>
<organism evidence="2 3">
    <name type="scientific">Danaus chrysippus</name>
    <name type="common">African queen</name>
    <dbReference type="NCBI Taxonomy" id="151541"/>
    <lineage>
        <taxon>Eukaryota</taxon>
        <taxon>Metazoa</taxon>
        <taxon>Ecdysozoa</taxon>
        <taxon>Arthropoda</taxon>
        <taxon>Hexapoda</taxon>
        <taxon>Insecta</taxon>
        <taxon>Pterygota</taxon>
        <taxon>Neoptera</taxon>
        <taxon>Endopterygota</taxon>
        <taxon>Lepidoptera</taxon>
        <taxon>Glossata</taxon>
        <taxon>Ditrysia</taxon>
        <taxon>Papilionoidea</taxon>
        <taxon>Nymphalidae</taxon>
        <taxon>Danainae</taxon>
        <taxon>Danaini</taxon>
        <taxon>Danaina</taxon>
        <taxon>Danaus</taxon>
        <taxon>Anosia</taxon>
    </lineage>
</organism>